<evidence type="ECO:0008006" key="3">
    <source>
        <dbReference type="Google" id="ProtNLM"/>
    </source>
</evidence>
<dbReference type="RefSeq" id="WP_377185460.1">
    <property type="nucleotide sequence ID" value="NZ_JBHUPD010000002.1"/>
</dbReference>
<dbReference type="EMBL" id="JBHUPD010000002">
    <property type="protein sequence ID" value="MFD2873087.1"/>
    <property type="molecule type" value="Genomic_DNA"/>
</dbReference>
<reference evidence="2" key="1">
    <citation type="journal article" date="2019" name="Int. J. Syst. Evol. Microbiol.">
        <title>The Global Catalogue of Microorganisms (GCM) 10K type strain sequencing project: providing services to taxonomists for standard genome sequencing and annotation.</title>
        <authorList>
            <consortium name="The Broad Institute Genomics Platform"/>
            <consortium name="The Broad Institute Genome Sequencing Center for Infectious Disease"/>
            <person name="Wu L."/>
            <person name="Ma J."/>
        </authorList>
    </citation>
    <scope>NUCLEOTIDE SEQUENCE [LARGE SCALE GENOMIC DNA]</scope>
    <source>
        <strain evidence="2">KCTC 22437</strain>
    </source>
</reference>
<protein>
    <recommendedName>
        <fullName evidence="3">SusE outer membrane protein domain-containing protein</fullName>
    </recommendedName>
</protein>
<dbReference type="Proteomes" id="UP001597557">
    <property type="component" value="Unassembled WGS sequence"/>
</dbReference>
<comment type="caution">
    <text evidence="1">The sequence shown here is derived from an EMBL/GenBank/DDBJ whole genome shotgun (WGS) entry which is preliminary data.</text>
</comment>
<keyword evidence="2" id="KW-1185">Reference proteome</keyword>
<proteinExistence type="predicted"/>
<sequence length="124" mass="14008">MKSSILLIWIIILFAACKKDKSTDKLLAATLILPAKDQIYTGGNSLPNSQTYTEFKWSTVKNAYTYDLIIKNLSTGLIITKTTGTNDNWIILPNKTSFSWYVIARTAQTETYSISDTWDFSLPQ</sequence>
<evidence type="ECO:0000313" key="1">
    <source>
        <dbReference type="EMBL" id="MFD2873087.1"/>
    </source>
</evidence>
<evidence type="ECO:0000313" key="2">
    <source>
        <dbReference type="Proteomes" id="UP001597557"/>
    </source>
</evidence>
<dbReference type="PROSITE" id="PS51257">
    <property type="entry name" value="PROKAR_LIPOPROTEIN"/>
    <property type="match status" value="1"/>
</dbReference>
<organism evidence="1 2">
    <name type="scientific">Mucilaginibacter ximonensis</name>
    <dbReference type="NCBI Taxonomy" id="538021"/>
    <lineage>
        <taxon>Bacteria</taxon>
        <taxon>Pseudomonadati</taxon>
        <taxon>Bacteroidota</taxon>
        <taxon>Sphingobacteriia</taxon>
        <taxon>Sphingobacteriales</taxon>
        <taxon>Sphingobacteriaceae</taxon>
        <taxon>Mucilaginibacter</taxon>
    </lineage>
</organism>
<name>A0ABW5YCN5_9SPHI</name>
<gene>
    <name evidence="1" type="ORF">ACFS5N_11445</name>
</gene>
<accession>A0ABW5YCN5</accession>